<dbReference type="HOGENOM" id="CLU_2379426_0_0_2"/>
<name>H1Z2N9_9EURY</name>
<feature type="compositionally biased region" description="Basic residues" evidence="1">
    <location>
        <begin position="41"/>
        <end position="50"/>
    </location>
</feature>
<evidence type="ECO:0000313" key="2">
    <source>
        <dbReference type="EMBL" id="EHQ36442.1"/>
    </source>
</evidence>
<reference evidence="2 3" key="1">
    <citation type="submission" date="2011-10" db="EMBL/GenBank/DDBJ databases">
        <title>The Improved High-Quality Draft genome of Methanoplanus limicola DSM 2279.</title>
        <authorList>
            <consortium name="US DOE Joint Genome Institute (JGI-PGF)"/>
            <person name="Lucas S."/>
            <person name="Copeland A."/>
            <person name="Lapidus A."/>
            <person name="Glavina del Rio T."/>
            <person name="Dalin E."/>
            <person name="Tice H."/>
            <person name="Bruce D."/>
            <person name="Goodwin L."/>
            <person name="Pitluck S."/>
            <person name="Peters L."/>
            <person name="Mikhailova N."/>
            <person name="Lu M."/>
            <person name="Kyrpides N."/>
            <person name="Mavromatis K."/>
            <person name="Ivanova N."/>
            <person name="Markowitz V."/>
            <person name="Cheng J.-F."/>
            <person name="Hugenholtz P."/>
            <person name="Woyke T."/>
            <person name="Wu D."/>
            <person name="Wirth R."/>
            <person name="Brambilla E.-M."/>
            <person name="Klenk H.-P."/>
            <person name="Eisen J.A."/>
        </authorList>
    </citation>
    <scope>NUCLEOTIDE SEQUENCE [LARGE SCALE GENOMIC DNA]</scope>
    <source>
        <strain evidence="2 3">DSM 2279</strain>
    </source>
</reference>
<sequence>MKNIQRTKPKESKRTEDGGLNISPPPQPSNNRTANYDIGTRSKKTSRTTKHLPEPHRTITRAEYDQLISHPRFTPVHRLILDEKLKRGEWLIET</sequence>
<accession>H1Z2N9</accession>
<dbReference type="Proteomes" id="UP000005741">
    <property type="component" value="Chromosome"/>
</dbReference>
<dbReference type="RefSeq" id="WP_004078718.1">
    <property type="nucleotide sequence ID" value="NZ_CM001436.1"/>
</dbReference>
<dbReference type="AlphaFoldDB" id="H1Z2N9"/>
<dbReference type="InParanoid" id="H1Z2N9"/>
<evidence type="ECO:0000313" key="3">
    <source>
        <dbReference type="Proteomes" id="UP000005741"/>
    </source>
</evidence>
<gene>
    <name evidence="2" type="ORF">Metlim_2391</name>
</gene>
<feature type="region of interest" description="Disordered" evidence="1">
    <location>
        <begin position="1"/>
        <end position="57"/>
    </location>
</feature>
<keyword evidence="3" id="KW-1185">Reference proteome</keyword>
<organism evidence="2 3">
    <name type="scientific">Methanoplanus limicola DSM 2279</name>
    <dbReference type="NCBI Taxonomy" id="937775"/>
    <lineage>
        <taxon>Archaea</taxon>
        <taxon>Methanobacteriati</taxon>
        <taxon>Methanobacteriota</taxon>
        <taxon>Stenosarchaea group</taxon>
        <taxon>Methanomicrobia</taxon>
        <taxon>Methanomicrobiales</taxon>
        <taxon>Methanomicrobiaceae</taxon>
        <taxon>Methanoplanus</taxon>
    </lineage>
</organism>
<evidence type="ECO:0000256" key="1">
    <source>
        <dbReference type="SAM" id="MobiDB-lite"/>
    </source>
</evidence>
<dbReference type="EMBL" id="CM001436">
    <property type="protein sequence ID" value="EHQ36442.1"/>
    <property type="molecule type" value="Genomic_DNA"/>
</dbReference>
<protein>
    <submittedName>
        <fullName evidence="2">Uncharacterized protein</fullName>
    </submittedName>
</protein>
<feature type="compositionally biased region" description="Basic and acidic residues" evidence="1">
    <location>
        <begin position="8"/>
        <end position="17"/>
    </location>
</feature>
<proteinExistence type="predicted"/>